<organism evidence="1 2">
    <name type="scientific">Scytonema hofmannii PCC 7110</name>
    <dbReference type="NCBI Taxonomy" id="128403"/>
    <lineage>
        <taxon>Bacteria</taxon>
        <taxon>Bacillati</taxon>
        <taxon>Cyanobacteriota</taxon>
        <taxon>Cyanophyceae</taxon>
        <taxon>Nostocales</taxon>
        <taxon>Scytonemataceae</taxon>
        <taxon>Scytonema</taxon>
    </lineage>
</organism>
<reference evidence="1 2" key="1">
    <citation type="journal article" date="2013" name="Genome Biol. Evol.">
        <title>Genomes of Stigonematalean cyanobacteria (subsection V) and the evolution of oxygenic photosynthesis from prokaryotes to plastids.</title>
        <authorList>
            <person name="Dagan T."/>
            <person name="Roettger M."/>
            <person name="Stucken K."/>
            <person name="Landan G."/>
            <person name="Koch R."/>
            <person name="Major P."/>
            <person name="Gould S.B."/>
            <person name="Goremykin V.V."/>
            <person name="Rippka R."/>
            <person name="Tandeau de Marsac N."/>
            <person name="Gugger M."/>
            <person name="Lockhart P.J."/>
            <person name="Allen J.F."/>
            <person name="Brune I."/>
            <person name="Maus I."/>
            <person name="Puhler A."/>
            <person name="Martin W.F."/>
        </authorList>
    </citation>
    <scope>NUCLEOTIDE SEQUENCE [LARGE SCALE GENOMIC DNA]</scope>
    <source>
        <strain evidence="1 2">PCC 7110</strain>
    </source>
</reference>
<comment type="caution">
    <text evidence="1">The sequence shown here is derived from an EMBL/GenBank/DDBJ whole genome shotgun (WGS) entry which is preliminary data.</text>
</comment>
<protein>
    <recommendedName>
        <fullName evidence="3">CHAT domain-containing protein</fullName>
    </recommendedName>
</protein>
<proteinExistence type="predicted"/>
<evidence type="ECO:0000313" key="1">
    <source>
        <dbReference type="EMBL" id="KYC38522.1"/>
    </source>
</evidence>
<dbReference type="STRING" id="128403.WA1_35630"/>
<evidence type="ECO:0008006" key="3">
    <source>
        <dbReference type="Google" id="ProtNLM"/>
    </source>
</evidence>
<name>A0A139X1L2_9CYAN</name>
<gene>
    <name evidence="1" type="ORF">WA1_35630</name>
</gene>
<keyword evidence="2" id="KW-1185">Reference proteome</keyword>
<evidence type="ECO:0000313" key="2">
    <source>
        <dbReference type="Proteomes" id="UP000076925"/>
    </source>
</evidence>
<dbReference type="AlphaFoldDB" id="A0A139X1L2"/>
<dbReference type="EMBL" id="ANNX02000040">
    <property type="protein sequence ID" value="KYC38522.1"/>
    <property type="molecule type" value="Genomic_DNA"/>
</dbReference>
<accession>A0A139X1L2</accession>
<sequence>MDATGQARSPCRNNGHVPLALNKAQQWFRQVTQQELLQWLDGKTNIDVQHKQKIQKRLKEHYKPEQQPFKHPGFWAAFCAIGE</sequence>
<dbReference type="Proteomes" id="UP000076925">
    <property type="component" value="Unassembled WGS sequence"/>
</dbReference>